<accession>L9ZFJ2</accession>
<feature type="region of interest" description="Disordered" evidence="3">
    <location>
        <begin position="1"/>
        <end position="60"/>
    </location>
</feature>
<keyword evidence="1" id="KW-0805">Transcription regulation</keyword>
<dbReference type="PATRIC" id="fig|1230458.4.peg.4388"/>
<dbReference type="STRING" id="1230458.C484_21753"/>
<dbReference type="RefSeq" id="WP_006827904.1">
    <property type="nucleotide sequence ID" value="NZ_AOIL01000070.1"/>
</dbReference>
<sequence length="274" mass="30226">MSLDLTETTEKRERARTDAEAESPPASVTASQTESATATVDTGSADHSGTTPAQTPLRTQADGGVIAQLRLEHEALLLRPTLRRALDTTVELEYRTQTPQDRTIVFLTVYGSEFEPFDRALAVDPTVTDPVLVDRYSDRRVYRVTLTDRALPLAPMTTPVDGHILDITSSRDGWLVQLRFPDRDALVEFNDTCRARGVSVAVEHLRVSDDEDDGVVALTEKQQELLLVAYQEGYFDVPRGISQDELADRLDVSKSAVSQRLRRAIGELCGATIA</sequence>
<comment type="caution">
    <text evidence="5">The sequence shown here is derived from an EMBL/GenBank/DDBJ whole genome shotgun (WGS) entry which is preliminary data.</text>
</comment>
<gene>
    <name evidence="5" type="ORF">C484_21753</name>
</gene>
<dbReference type="InterPro" id="IPR013324">
    <property type="entry name" value="RNA_pol_sigma_r3/r4-like"/>
</dbReference>
<dbReference type="Proteomes" id="UP000011648">
    <property type="component" value="Unassembled WGS sequence"/>
</dbReference>
<evidence type="ECO:0000259" key="4">
    <source>
        <dbReference type="PROSITE" id="PS50943"/>
    </source>
</evidence>
<evidence type="ECO:0000256" key="1">
    <source>
        <dbReference type="ARBA" id="ARBA00023015"/>
    </source>
</evidence>
<dbReference type="Pfam" id="PF04967">
    <property type="entry name" value="HTH_10"/>
    <property type="match status" value="1"/>
</dbReference>
<feature type="compositionally biased region" description="Basic and acidic residues" evidence="3">
    <location>
        <begin position="8"/>
        <end position="19"/>
    </location>
</feature>
<organism evidence="5 6">
    <name type="scientific">Natrialba taiwanensis DSM 12281</name>
    <dbReference type="NCBI Taxonomy" id="1230458"/>
    <lineage>
        <taxon>Archaea</taxon>
        <taxon>Methanobacteriati</taxon>
        <taxon>Methanobacteriota</taxon>
        <taxon>Stenosarchaea group</taxon>
        <taxon>Halobacteria</taxon>
        <taxon>Halobacteriales</taxon>
        <taxon>Natrialbaceae</taxon>
        <taxon>Natrialba</taxon>
    </lineage>
</organism>
<dbReference type="AlphaFoldDB" id="L9ZFJ2"/>
<keyword evidence="2" id="KW-0804">Transcription</keyword>
<feature type="compositionally biased region" description="Polar residues" evidence="3">
    <location>
        <begin position="26"/>
        <end position="58"/>
    </location>
</feature>
<protein>
    <submittedName>
        <fullName evidence="5">Bacterio-opsin activator HTH domain-containing protein</fullName>
    </submittedName>
</protein>
<dbReference type="OrthoDB" id="51502at2157"/>
<keyword evidence="6" id="KW-1185">Reference proteome</keyword>
<dbReference type="PROSITE" id="PS50943">
    <property type="entry name" value="HTH_CROC1"/>
    <property type="match status" value="1"/>
</dbReference>
<dbReference type="PANTHER" id="PTHR34236">
    <property type="entry name" value="DIMETHYL SULFOXIDE REDUCTASE TRANSCRIPTIONAL ACTIVATOR"/>
    <property type="match status" value="1"/>
</dbReference>
<name>L9ZFJ2_9EURY</name>
<dbReference type="SUPFAM" id="SSF88659">
    <property type="entry name" value="Sigma3 and sigma4 domains of RNA polymerase sigma factors"/>
    <property type="match status" value="1"/>
</dbReference>
<evidence type="ECO:0000313" key="5">
    <source>
        <dbReference type="EMBL" id="ELY84816.1"/>
    </source>
</evidence>
<evidence type="ECO:0000313" key="6">
    <source>
        <dbReference type="Proteomes" id="UP000011648"/>
    </source>
</evidence>
<dbReference type="Pfam" id="PF15915">
    <property type="entry name" value="BAT"/>
    <property type="match status" value="1"/>
</dbReference>
<reference evidence="5 6" key="1">
    <citation type="journal article" date="2014" name="PLoS Genet.">
        <title>Phylogenetically driven sequencing of extremely halophilic archaea reveals strategies for static and dynamic osmo-response.</title>
        <authorList>
            <person name="Becker E.A."/>
            <person name="Seitzer P.M."/>
            <person name="Tritt A."/>
            <person name="Larsen D."/>
            <person name="Krusor M."/>
            <person name="Yao A.I."/>
            <person name="Wu D."/>
            <person name="Madern D."/>
            <person name="Eisen J.A."/>
            <person name="Darling A.E."/>
            <person name="Facciotti M.T."/>
        </authorList>
    </citation>
    <scope>NUCLEOTIDE SEQUENCE [LARGE SCALE GENOMIC DNA]</scope>
    <source>
        <strain evidence="5 6">DSM 12281</strain>
    </source>
</reference>
<dbReference type="PANTHER" id="PTHR34236:SF1">
    <property type="entry name" value="DIMETHYL SULFOXIDE REDUCTASE TRANSCRIPTIONAL ACTIVATOR"/>
    <property type="match status" value="1"/>
</dbReference>
<feature type="domain" description="HTH cro/C1-type" evidence="4">
    <location>
        <begin position="239"/>
        <end position="259"/>
    </location>
</feature>
<dbReference type="InterPro" id="IPR036388">
    <property type="entry name" value="WH-like_DNA-bd_sf"/>
</dbReference>
<dbReference type="EMBL" id="AOIL01000070">
    <property type="protein sequence ID" value="ELY84816.1"/>
    <property type="molecule type" value="Genomic_DNA"/>
</dbReference>
<dbReference type="Gene3D" id="1.10.10.10">
    <property type="entry name" value="Winged helix-like DNA-binding domain superfamily/Winged helix DNA-binding domain"/>
    <property type="match status" value="1"/>
</dbReference>
<evidence type="ECO:0000256" key="2">
    <source>
        <dbReference type="ARBA" id="ARBA00023163"/>
    </source>
</evidence>
<dbReference type="InterPro" id="IPR001387">
    <property type="entry name" value="Cro/C1-type_HTH"/>
</dbReference>
<proteinExistence type="predicted"/>
<evidence type="ECO:0000256" key="3">
    <source>
        <dbReference type="SAM" id="MobiDB-lite"/>
    </source>
</evidence>
<dbReference type="InterPro" id="IPR031803">
    <property type="entry name" value="BAT_GAF/HTH-assoc"/>
</dbReference>
<dbReference type="InterPro" id="IPR007050">
    <property type="entry name" value="HTH_bacterioopsin"/>
</dbReference>